<evidence type="ECO:0000256" key="5">
    <source>
        <dbReference type="ARBA" id="ARBA00022519"/>
    </source>
</evidence>
<dbReference type="InterPro" id="IPR038072">
    <property type="entry name" value="GspK_central_sf"/>
</dbReference>
<dbReference type="EMBL" id="CP062806">
    <property type="protein sequence ID" value="QOT81995.1"/>
    <property type="molecule type" value="Genomic_DNA"/>
</dbReference>
<dbReference type="NCBIfam" id="NF037980">
    <property type="entry name" value="T2SS_GspK"/>
    <property type="match status" value="1"/>
</dbReference>
<evidence type="ECO:0000256" key="8">
    <source>
        <dbReference type="ARBA" id="ARBA00022989"/>
    </source>
</evidence>
<name>A0A643G0A6_9BURK</name>
<dbReference type="PIRSF" id="PIRSF002786">
    <property type="entry name" value="XcpX"/>
    <property type="match status" value="1"/>
</dbReference>
<protein>
    <recommendedName>
        <fullName evidence="10">Type II secretion system protein K</fullName>
    </recommendedName>
</protein>
<keyword evidence="13" id="KW-0614">Plasmid</keyword>
<organism evidence="13 14">
    <name type="scientific">Cupriavidus basilensis</name>
    <dbReference type="NCBI Taxonomy" id="68895"/>
    <lineage>
        <taxon>Bacteria</taxon>
        <taxon>Pseudomonadati</taxon>
        <taxon>Pseudomonadota</taxon>
        <taxon>Betaproteobacteria</taxon>
        <taxon>Burkholderiales</taxon>
        <taxon>Burkholderiaceae</taxon>
        <taxon>Cupriavidus</taxon>
    </lineage>
</organism>
<sequence>MRSRESGAAVVTALLVVALATTLVATMFAQQQVATRSVEAHRLRMQAESMQGLVVERARLQLLDSSRVASVDHLRQRWAQPLQPIRAAELLGPQAARLAGFSDAPQAMMVSSRVLDAQARFNLATLIAPGEAGKPAGVRVSGVALYQRLLTSLSLNPGLASVTATYMLKTTQGGGSAREGLPLVQMRDLLAIPGYTRDTVRALIPYVVILPVATSINLNTAEAQVLAACIPGLSVSQASALVSDRERAYFRDVGDLSIRLKAIAPGLPEPQGLLLETRSQYFLVQGEVRNARAVLRLEALVLREGIGAAVRTRVVWSNDPETQELD</sequence>
<evidence type="ECO:0000256" key="2">
    <source>
        <dbReference type="ARBA" id="ARBA00007246"/>
    </source>
</evidence>
<evidence type="ECO:0000256" key="4">
    <source>
        <dbReference type="ARBA" id="ARBA00022475"/>
    </source>
</evidence>
<evidence type="ECO:0000256" key="7">
    <source>
        <dbReference type="ARBA" id="ARBA00022927"/>
    </source>
</evidence>
<dbReference type="InterPro" id="IPR049179">
    <property type="entry name" value="T2SSK_SAM-like_2nd"/>
</dbReference>
<geneLocation type="plasmid" evidence="13 14">
    <name>pRK1-2</name>
</geneLocation>
<keyword evidence="5 10" id="KW-0997">Cell inner membrane</keyword>
<dbReference type="AlphaFoldDB" id="A0A643G0A6"/>
<keyword evidence="4 10" id="KW-1003">Cell membrane</keyword>
<dbReference type="Gene3D" id="1.10.40.60">
    <property type="entry name" value="EpsJ-like"/>
    <property type="match status" value="3"/>
</dbReference>
<dbReference type="GO" id="GO:0009306">
    <property type="term" value="P:protein secretion"/>
    <property type="evidence" value="ECO:0007669"/>
    <property type="project" value="InterPro"/>
</dbReference>
<keyword evidence="9 10" id="KW-0472">Membrane</keyword>
<keyword evidence="7" id="KW-0653">Protein transport</keyword>
<keyword evidence="8" id="KW-1133">Transmembrane helix</keyword>
<evidence type="ECO:0000256" key="9">
    <source>
        <dbReference type="ARBA" id="ARBA00023136"/>
    </source>
</evidence>
<evidence type="ECO:0000256" key="1">
    <source>
        <dbReference type="ARBA" id="ARBA00004533"/>
    </source>
</evidence>
<accession>A0A643G0A6</accession>
<evidence type="ECO:0000259" key="11">
    <source>
        <dbReference type="Pfam" id="PF03934"/>
    </source>
</evidence>
<dbReference type="Pfam" id="PF03934">
    <property type="entry name" value="T2SSK"/>
    <property type="match status" value="1"/>
</dbReference>
<feature type="domain" description="T2SS protein K first SAM-like" evidence="12">
    <location>
        <begin position="119"/>
        <end position="211"/>
    </location>
</feature>
<proteinExistence type="inferred from homology"/>
<dbReference type="Gene3D" id="3.30.1300.30">
    <property type="entry name" value="GSPII I/J protein-like"/>
    <property type="match status" value="2"/>
</dbReference>
<comment type="subcellular location">
    <subcellularLocation>
        <location evidence="1 10">Cell inner membrane</location>
    </subcellularLocation>
</comment>
<gene>
    <name evidence="13" type="primary">gspK</name>
    <name evidence="13" type="ORF">F7R26_039050</name>
</gene>
<evidence type="ECO:0000256" key="6">
    <source>
        <dbReference type="ARBA" id="ARBA00022692"/>
    </source>
</evidence>
<dbReference type="InterPro" id="IPR005628">
    <property type="entry name" value="GspK"/>
</dbReference>
<dbReference type="RefSeq" id="WP_150984860.1">
    <property type="nucleotide sequence ID" value="NZ_CP062806.1"/>
</dbReference>
<dbReference type="GeneID" id="98406970"/>
<evidence type="ECO:0000256" key="10">
    <source>
        <dbReference type="PIRNR" id="PIRNR002786"/>
    </source>
</evidence>
<reference evidence="13 14" key="1">
    <citation type="submission" date="2020-10" db="EMBL/GenBank/DDBJ databases">
        <title>Complete genome sequence of Cupriavidus basilensis CCUG 49340T.</title>
        <authorList>
            <person name="Salva-Serra F."/>
            <person name="Donoso R.A."/>
            <person name="Cho K.H."/>
            <person name="Yoo J.A."/>
            <person name="Lee K."/>
            <person name="Yoon S.-H."/>
            <person name="Perez-Pantoja D."/>
            <person name="Moore E.R.B."/>
        </authorList>
    </citation>
    <scope>NUCLEOTIDE SEQUENCE [LARGE SCALE GENOMIC DNA]</scope>
    <source>
        <strain evidence="14">CCUG 49340</strain>
        <plasmid evidence="13 14">pRK1-2</plasmid>
    </source>
</reference>
<keyword evidence="6" id="KW-0812">Transmembrane</keyword>
<evidence type="ECO:0000313" key="14">
    <source>
        <dbReference type="Proteomes" id="UP000397656"/>
    </source>
</evidence>
<dbReference type="Proteomes" id="UP000397656">
    <property type="component" value="Plasmid pRK1-2"/>
</dbReference>
<dbReference type="GO" id="GO:0005886">
    <property type="term" value="C:plasma membrane"/>
    <property type="evidence" value="ECO:0007669"/>
    <property type="project" value="UniProtKB-SubCell"/>
</dbReference>
<dbReference type="InterPro" id="IPR049031">
    <property type="entry name" value="T2SSK_SAM-like_1st"/>
</dbReference>
<evidence type="ECO:0000259" key="12">
    <source>
        <dbReference type="Pfam" id="PF21687"/>
    </source>
</evidence>
<keyword evidence="3 10" id="KW-0813">Transport</keyword>
<dbReference type="PANTHER" id="PTHR38831:SF1">
    <property type="entry name" value="TYPE II SECRETION SYSTEM PROTEIN K-RELATED"/>
    <property type="match status" value="1"/>
</dbReference>
<dbReference type="Pfam" id="PF21687">
    <property type="entry name" value="T2SSK_1st"/>
    <property type="match status" value="1"/>
</dbReference>
<evidence type="ECO:0000256" key="3">
    <source>
        <dbReference type="ARBA" id="ARBA00022448"/>
    </source>
</evidence>
<comment type="similarity">
    <text evidence="2 10">Belongs to the GSP K family.</text>
</comment>
<dbReference type="SUPFAM" id="SSF158544">
    <property type="entry name" value="GspK insert domain-like"/>
    <property type="match status" value="1"/>
</dbReference>
<evidence type="ECO:0000313" key="13">
    <source>
        <dbReference type="EMBL" id="QOT81995.1"/>
    </source>
</evidence>
<dbReference type="PANTHER" id="PTHR38831">
    <property type="entry name" value="TYPE II SECRETION SYSTEM PROTEIN K"/>
    <property type="match status" value="1"/>
</dbReference>
<feature type="domain" description="T2SS protein K second SAM-like" evidence="11">
    <location>
        <begin position="216"/>
        <end position="257"/>
    </location>
</feature>